<dbReference type="SUPFAM" id="SSF51338">
    <property type="entry name" value="Composite domain of metallo-dependent hydrolases"/>
    <property type="match status" value="1"/>
</dbReference>
<feature type="signal peptide" evidence="2">
    <location>
        <begin position="1"/>
        <end position="17"/>
    </location>
</feature>
<reference evidence="4 5" key="1">
    <citation type="journal article" date="2012" name="J. Bacteriol.">
        <title>Complete Genome Sequence of the BTEX-Degrading Bacterium Pseudoxanthomonas spadix BD-a59.</title>
        <authorList>
            <person name="Lee S.H."/>
            <person name="Jin H.M."/>
            <person name="Lee H.J."/>
            <person name="Kim J.M."/>
            <person name="Jeon C.O."/>
        </authorList>
    </citation>
    <scope>NUCLEOTIDE SEQUENCE [LARGE SCALE GENOMIC DNA]</scope>
    <source>
        <strain evidence="4 5">BD-a59</strain>
    </source>
</reference>
<name>G7UN24_PSEUP</name>
<feature type="chain" id="PRO_5003504166" evidence="2">
    <location>
        <begin position="18"/>
        <end position="985"/>
    </location>
</feature>
<dbReference type="EMBL" id="CP003093">
    <property type="protein sequence ID" value="AER55335.1"/>
    <property type="molecule type" value="Genomic_DNA"/>
</dbReference>
<dbReference type="PANTHER" id="PTHR36842">
    <property type="entry name" value="PROTEIN TOLB HOMOLOG"/>
    <property type="match status" value="1"/>
</dbReference>
<dbReference type="eggNOG" id="COG1228">
    <property type="taxonomic scope" value="Bacteria"/>
</dbReference>
<dbReference type="InterPro" id="IPR011659">
    <property type="entry name" value="WD40"/>
</dbReference>
<protein>
    <submittedName>
        <fullName evidence="4">Amidohydrolase</fullName>
    </submittedName>
</protein>
<proteinExistence type="inferred from homology"/>
<dbReference type="Gene3D" id="3.40.50.10910">
    <property type="entry name" value="Amidohydrolase"/>
    <property type="match status" value="1"/>
</dbReference>
<evidence type="ECO:0000259" key="3">
    <source>
        <dbReference type="Pfam" id="PF01979"/>
    </source>
</evidence>
<accession>G7UN24</accession>
<evidence type="ECO:0000256" key="1">
    <source>
        <dbReference type="ARBA" id="ARBA00009820"/>
    </source>
</evidence>
<dbReference type="KEGG" id="psd:DSC_03410"/>
<dbReference type="AlphaFoldDB" id="G7UN24"/>
<dbReference type="RefSeq" id="WP_014159513.1">
    <property type="nucleotide sequence ID" value="NC_016147.2"/>
</dbReference>
<sequence>MKLPAALSAIGLAFALAGPAGSSSGVTGAPELLDVKVHEGTSMSVSVSPDGKWLATDLQGALWLVPASGGEAKLIGDLYDDARQPAWSPDGKTLAYFSFRDGGYDLWAISPDGGKPWKLTWGAFDDREPVFSPDGSKIAFASDRGTPGRDASYDIWTLELATGRLEQVSHSPYEDRRPAFSADGGSVVYTSVREEVSALYSANLASKQETLLRKFGGVVDAPAYSPEGRLSYVVGHNGRSWLEIDGTPVTGEENVFPFRVGWAKGGVYYYVSDGKIRKRAGNRLETVEFSATLKAQKPVYAKHKRDFDSTGPRKALGIVRPAISPDGKSVAFVALGDLWLQPLGGTPHRLTSDRYMEVDPAFSPDGGQLVYSSDKGGRLQQLWIRDLKTGKDRQLTNIDTQPLEAVWSPDGRKIAFIDVDGMWGVAGLCVVQVETGAISRIQPSLGQPGRPTWSGDSRRIALSLSSPYSKSFREGTNQIFVIKADGSGESAWYAPIPDLSIDTRGGAGPVWSPDGTRMAAVYEGELRVWPVSPAGEPLGPPRSVTSEIAHSPSWAGDSRTLLFQSDDTLKTIDIETGAIAEVPPNLSYVLDVPKGRTVIHAGRAFDGKHDRLLHDVDIVIDGNRISWFGAHDPARHGDARVIQAPGLTAMPGLIEFHAHPMRDFGEAMHRAWLAWGVTTVRNPGDQPYHGVEDREASEAGVRIGPRMYATGHLLEWQRVYYKMGTALSGPAHLEKELARSKALQYDLLKSYVRLPDLQQRRLVEFAHQEMGVPVTTHEIYPAALSGVDHTEHMGATSRRGYSPKQASLGRVYQDVHDLFGKTERGLTPTNFGALAGFLQDHPQLRADPRVGLYPQWAQDGVRDNPGIPPRFRDAMLGTAKGIKAVADAGGTITAGTDTPIAINLHAEIASYVEAGFTPFQALRSATATPAEVLGLDAGVLEAGKLADIVLIEGDPLQDIGNTTNVRKVIANGRMFDVEDLVHPLP</sequence>
<evidence type="ECO:0000256" key="2">
    <source>
        <dbReference type="SAM" id="SignalP"/>
    </source>
</evidence>
<dbReference type="eggNOG" id="COG0823">
    <property type="taxonomic scope" value="Bacteria"/>
</dbReference>
<keyword evidence="2" id="KW-0732">Signal</keyword>
<dbReference type="Gene3D" id="2.30.40.10">
    <property type="entry name" value="Urease, subunit C, domain 1"/>
    <property type="match status" value="1"/>
</dbReference>
<dbReference type="Pfam" id="PF26549">
    <property type="entry name" value="Tricorn_N"/>
    <property type="match status" value="1"/>
</dbReference>
<dbReference type="STRING" id="1045855.DSC_03410"/>
<evidence type="ECO:0000313" key="5">
    <source>
        <dbReference type="Proteomes" id="UP000005870"/>
    </source>
</evidence>
<dbReference type="Gene3D" id="1.20.58.520">
    <property type="entry name" value="Amidohydrolase"/>
    <property type="match status" value="1"/>
</dbReference>
<dbReference type="Pfam" id="PF01979">
    <property type="entry name" value="Amidohydro_1"/>
    <property type="match status" value="1"/>
</dbReference>
<dbReference type="Gene3D" id="2.120.10.60">
    <property type="entry name" value="Tricorn protease N-terminal domain"/>
    <property type="match status" value="1"/>
</dbReference>
<dbReference type="InterPro" id="IPR006680">
    <property type="entry name" value="Amidohydro-rel"/>
</dbReference>
<organism evidence="4 5">
    <name type="scientific">Pseudoxanthomonas spadix (strain BD-a59)</name>
    <dbReference type="NCBI Taxonomy" id="1045855"/>
    <lineage>
        <taxon>Bacteria</taxon>
        <taxon>Pseudomonadati</taxon>
        <taxon>Pseudomonadota</taxon>
        <taxon>Gammaproteobacteria</taxon>
        <taxon>Lysobacterales</taxon>
        <taxon>Lysobacteraceae</taxon>
        <taxon>Pseudoxanthomonas</taxon>
    </lineage>
</organism>
<evidence type="ECO:0000313" key="4">
    <source>
        <dbReference type="EMBL" id="AER55335.1"/>
    </source>
</evidence>
<dbReference type="SUPFAM" id="SSF82171">
    <property type="entry name" value="DPP6 N-terminal domain-like"/>
    <property type="match status" value="1"/>
</dbReference>
<dbReference type="HOGENOM" id="CLU_304012_0_0_6"/>
<dbReference type="Pfam" id="PF07676">
    <property type="entry name" value="PD40"/>
    <property type="match status" value="3"/>
</dbReference>
<dbReference type="PANTHER" id="PTHR36842:SF1">
    <property type="entry name" value="PROTEIN TOLB"/>
    <property type="match status" value="1"/>
</dbReference>
<dbReference type="SUPFAM" id="SSF63829">
    <property type="entry name" value="Calcium-dependent phosphotriesterase"/>
    <property type="match status" value="1"/>
</dbReference>
<dbReference type="InterPro" id="IPR011059">
    <property type="entry name" value="Metal-dep_hydrolase_composite"/>
</dbReference>
<dbReference type="Proteomes" id="UP000005870">
    <property type="component" value="Chromosome"/>
</dbReference>
<dbReference type="SUPFAM" id="SSF51556">
    <property type="entry name" value="Metallo-dependent hydrolases"/>
    <property type="match status" value="1"/>
</dbReference>
<feature type="domain" description="Amidohydrolase-related" evidence="3">
    <location>
        <begin position="883"/>
        <end position="973"/>
    </location>
</feature>
<keyword evidence="5" id="KW-1185">Reference proteome</keyword>
<comment type="similarity">
    <text evidence="1">Belongs to the TolB family.</text>
</comment>
<dbReference type="Gene3D" id="2.120.10.30">
    <property type="entry name" value="TolB, C-terminal domain"/>
    <property type="match status" value="2"/>
</dbReference>
<gene>
    <name evidence="4" type="ordered locus">DSC_03410</name>
</gene>
<dbReference type="InterPro" id="IPR032466">
    <property type="entry name" value="Metal_Hydrolase"/>
</dbReference>
<dbReference type="InterPro" id="IPR011042">
    <property type="entry name" value="6-blade_b-propeller_TolB-like"/>
</dbReference>
<dbReference type="Gene3D" id="3.30.110.90">
    <property type="entry name" value="Amidohydrolase"/>
    <property type="match status" value="1"/>
</dbReference>
<dbReference type="GO" id="GO:0016810">
    <property type="term" value="F:hydrolase activity, acting on carbon-nitrogen (but not peptide) bonds"/>
    <property type="evidence" value="ECO:0007669"/>
    <property type="project" value="InterPro"/>
</dbReference>
<dbReference type="OrthoDB" id="626010at2"/>